<dbReference type="RefSeq" id="WP_190575821.1">
    <property type="nucleotide sequence ID" value="NZ_CAWPQU010000012.1"/>
</dbReference>
<dbReference type="EMBL" id="JACJQY010000002">
    <property type="protein sequence ID" value="MBD2315595.1"/>
    <property type="molecule type" value="Genomic_DNA"/>
</dbReference>
<evidence type="ECO:0000256" key="6">
    <source>
        <dbReference type="ARBA" id="ARBA00022884"/>
    </source>
</evidence>
<dbReference type="InterPro" id="IPR012933">
    <property type="entry name" value="HicA_mRNA_interferase"/>
</dbReference>
<evidence type="ECO:0000256" key="4">
    <source>
        <dbReference type="ARBA" id="ARBA00022759"/>
    </source>
</evidence>
<keyword evidence="5" id="KW-0378">Hydrolase</keyword>
<evidence type="ECO:0000256" key="5">
    <source>
        <dbReference type="ARBA" id="ARBA00022801"/>
    </source>
</evidence>
<keyword evidence="6" id="KW-0694">RNA-binding</keyword>
<sequence>MPKSPRLTASQVIKQLKLAGFLEVSQNGSHLKLFNPETRRTVIVPVHSSKMIPIGTLKAIEKQAGINFL</sequence>
<evidence type="ECO:0000256" key="7">
    <source>
        <dbReference type="ARBA" id="ARBA00023016"/>
    </source>
</evidence>
<protein>
    <submittedName>
        <fullName evidence="8">Type II toxin-antitoxin system HicA family toxin</fullName>
    </submittedName>
</protein>
<gene>
    <name evidence="8" type="ORF">H6G05_01870</name>
</gene>
<reference evidence="8 9" key="1">
    <citation type="journal article" date="2020" name="ISME J.">
        <title>Comparative genomics reveals insights into cyanobacterial evolution and habitat adaptation.</title>
        <authorList>
            <person name="Chen M.Y."/>
            <person name="Teng W.K."/>
            <person name="Zhao L."/>
            <person name="Hu C.X."/>
            <person name="Zhou Y.K."/>
            <person name="Han B.P."/>
            <person name="Song L.R."/>
            <person name="Shu W.S."/>
        </authorList>
    </citation>
    <scope>NUCLEOTIDE SEQUENCE [LARGE SCALE GENOMIC DNA]</scope>
    <source>
        <strain evidence="8 9">FACHB-1050</strain>
    </source>
</reference>
<dbReference type="Proteomes" id="UP000618445">
    <property type="component" value="Unassembled WGS sequence"/>
</dbReference>
<accession>A0ABR8C5B4</accession>
<comment type="similarity">
    <text evidence="1">Belongs to the HicA mRNA interferase family.</text>
</comment>
<keyword evidence="2" id="KW-1277">Toxin-antitoxin system</keyword>
<keyword evidence="7" id="KW-0346">Stress response</keyword>
<keyword evidence="9" id="KW-1185">Reference proteome</keyword>
<dbReference type="Gene3D" id="3.30.920.30">
    <property type="entry name" value="Hypothetical protein"/>
    <property type="match status" value="1"/>
</dbReference>
<dbReference type="SUPFAM" id="SSF54786">
    <property type="entry name" value="YcfA/nrd intein domain"/>
    <property type="match status" value="1"/>
</dbReference>
<evidence type="ECO:0000256" key="3">
    <source>
        <dbReference type="ARBA" id="ARBA00022722"/>
    </source>
</evidence>
<keyword evidence="4" id="KW-0255">Endonuclease</keyword>
<evidence type="ECO:0000313" key="8">
    <source>
        <dbReference type="EMBL" id="MBD2315595.1"/>
    </source>
</evidence>
<comment type="caution">
    <text evidence="8">The sequence shown here is derived from an EMBL/GenBank/DDBJ whole genome shotgun (WGS) entry which is preliminary data.</text>
</comment>
<evidence type="ECO:0000256" key="1">
    <source>
        <dbReference type="ARBA" id="ARBA00006620"/>
    </source>
</evidence>
<dbReference type="InterPro" id="IPR038570">
    <property type="entry name" value="HicA_sf"/>
</dbReference>
<evidence type="ECO:0000313" key="9">
    <source>
        <dbReference type="Proteomes" id="UP000618445"/>
    </source>
</evidence>
<proteinExistence type="inferred from homology"/>
<organism evidence="8 9">
    <name type="scientific">Phormidium tenue FACHB-1050</name>
    <dbReference type="NCBI Taxonomy" id="2692857"/>
    <lineage>
        <taxon>Bacteria</taxon>
        <taxon>Bacillati</taxon>
        <taxon>Cyanobacteriota</taxon>
        <taxon>Cyanophyceae</taxon>
        <taxon>Oscillatoriophycideae</taxon>
        <taxon>Oscillatoriales</taxon>
        <taxon>Oscillatoriaceae</taxon>
        <taxon>Phormidium</taxon>
    </lineage>
</organism>
<evidence type="ECO:0000256" key="2">
    <source>
        <dbReference type="ARBA" id="ARBA00022649"/>
    </source>
</evidence>
<name>A0ABR8C5B4_9CYAN</name>
<keyword evidence="3" id="KW-0540">Nuclease</keyword>
<dbReference type="Pfam" id="PF07927">
    <property type="entry name" value="HicA_toxin"/>
    <property type="match status" value="1"/>
</dbReference>